<dbReference type="AlphaFoldDB" id="A0A3A4ZMG2"/>
<proteinExistence type="predicted"/>
<evidence type="ECO:0000313" key="2">
    <source>
        <dbReference type="EMBL" id="RJR27900.1"/>
    </source>
</evidence>
<dbReference type="InterPro" id="IPR013216">
    <property type="entry name" value="Methyltransf_11"/>
</dbReference>
<dbReference type="Pfam" id="PF08241">
    <property type="entry name" value="Methyltransf_11"/>
    <property type="match status" value="1"/>
</dbReference>
<name>A0A3A4ZMG2_UNCKA</name>
<keyword evidence="2" id="KW-0489">Methyltransferase</keyword>
<feature type="domain" description="Methyltransferase type 11" evidence="1">
    <location>
        <begin position="42"/>
        <end position="120"/>
    </location>
</feature>
<organism evidence="2 3">
    <name type="scientific">candidate division WWE3 bacterium</name>
    <dbReference type="NCBI Taxonomy" id="2053526"/>
    <lineage>
        <taxon>Bacteria</taxon>
        <taxon>Katanobacteria</taxon>
    </lineage>
</organism>
<reference evidence="2 3" key="1">
    <citation type="journal article" date="2017" name="ISME J.">
        <title>Energy and carbon metabolisms in a deep terrestrial subsurface fluid microbial community.</title>
        <authorList>
            <person name="Momper L."/>
            <person name="Jungbluth S.P."/>
            <person name="Lee M.D."/>
            <person name="Amend J.P."/>
        </authorList>
    </citation>
    <scope>NUCLEOTIDE SEQUENCE [LARGE SCALE GENOMIC DNA]</scope>
    <source>
        <strain evidence="2">SURF_46</strain>
    </source>
</reference>
<accession>A0A3A4ZMG2</accession>
<dbReference type="GO" id="GO:0008757">
    <property type="term" value="F:S-adenosylmethionine-dependent methyltransferase activity"/>
    <property type="evidence" value="ECO:0007669"/>
    <property type="project" value="InterPro"/>
</dbReference>
<gene>
    <name evidence="2" type="ORF">C4561_01280</name>
</gene>
<sequence length="197" mass="22776">MIIQTLTHTPIINKIIYKISRNRAKTIVGRISEYLPEKSRILDIGAGACGVAELLIDKGHGVVPLDIHDVSFVNNVKPIIYDGTRIPFDDNSFDFVIVILVLHHTKDPKAILKEAKRVSKNIILMEEIYSTKIQKYLTHFWDDLINLEFFVNPHNNKTVSEWEDLFNQLNLKLEATKYHKGDMFPLMHQVAFFLTQF</sequence>
<dbReference type="Gene3D" id="3.40.50.150">
    <property type="entry name" value="Vaccinia Virus protein VP39"/>
    <property type="match status" value="1"/>
</dbReference>
<comment type="caution">
    <text evidence="2">The sequence shown here is derived from an EMBL/GenBank/DDBJ whole genome shotgun (WGS) entry which is preliminary data.</text>
</comment>
<keyword evidence="2" id="KW-0808">Transferase</keyword>
<dbReference type="SUPFAM" id="SSF53335">
    <property type="entry name" value="S-adenosyl-L-methionine-dependent methyltransferases"/>
    <property type="match status" value="1"/>
</dbReference>
<dbReference type="InterPro" id="IPR029063">
    <property type="entry name" value="SAM-dependent_MTases_sf"/>
</dbReference>
<dbReference type="Proteomes" id="UP000265540">
    <property type="component" value="Unassembled WGS sequence"/>
</dbReference>
<dbReference type="EMBL" id="QZJF01000006">
    <property type="protein sequence ID" value="RJR27900.1"/>
    <property type="molecule type" value="Genomic_DNA"/>
</dbReference>
<evidence type="ECO:0000313" key="3">
    <source>
        <dbReference type="Proteomes" id="UP000265540"/>
    </source>
</evidence>
<dbReference type="GO" id="GO:0032259">
    <property type="term" value="P:methylation"/>
    <property type="evidence" value="ECO:0007669"/>
    <property type="project" value="UniProtKB-KW"/>
</dbReference>
<protein>
    <submittedName>
        <fullName evidence="2">Class I SAM-dependent methyltransferase</fullName>
    </submittedName>
</protein>
<evidence type="ECO:0000259" key="1">
    <source>
        <dbReference type="Pfam" id="PF08241"/>
    </source>
</evidence>
<dbReference type="CDD" id="cd02440">
    <property type="entry name" value="AdoMet_MTases"/>
    <property type="match status" value="1"/>
</dbReference>